<reference evidence="7 8" key="1">
    <citation type="submission" date="2017-12" db="EMBL/GenBank/DDBJ databases">
        <title>The genome sequence of Caulobacter flavus CGMCC1 15093.</title>
        <authorList>
            <person name="Gao J."/>
            <person name="Mao X."/>
            <person name="Sun J."/>
        </authorList>
    </citation>
    <scope>NUCLEOTIDE SEQUENCE [LARGE SCALE GENOMIC DNA]</scope>
    <source>
        <strain evidence="7 8">CGMCC1 15093</strain>
    </source>
</reference>
<dbReference type="InterPro" id="IPR006603">
    <property type="entry name" value="PQ-loop_rpt"/>
</dbReference>
<keyword evidence="9" id="KW-1185">Reference proteome</keyword>
<dbReference type="OrthoDB" id="9814012at2"/>
<evidence type="ECO:0008006" key="10">
    <source>
        <dbReference type="Google" id="ProtNLM"/>
    </source>
</evidence>
<feature type="transmembrane region" description="Helical" evidence="5">
    <location>
        <begin position="66"/>
        <end position="87"/>
    </location>
</feature>
<gene>
    <name evidence="6" type="ORF">C1707_21525</name>
    <name evidence="7" type="ORF">CFHF_19540</name>
</gene>
<feature type="transmembrane region" description="Helical" evidence="5">
    <location>
        <begin position="6"/>
        <end position="28"/>
    </location>
</feature>
<dbReference type="Gene3D" id="1.20.1280.290">
    <property type="match status" value="1"/>
</dbReference>
<organism evidence="7 8">
    <name type="scientific">Caulobacter flavus</name>
    <dbReference type="NCBI Taxonomy" id="1679497"/>
    <lineage>
        <taxon>Bacteria</taxon>
        <taxon>Pseudomonadati</taxon>
        <taxon>Pseudomonadota</taxon>
        <taxon>Alphaproteobacteria</taxon>
        <taxon>Caulobacterales</taxon>
        <taxon>Caulobacteraceae</taxon>
        <taxon>Caulobacter</taxon>
    </lineage>
</organism>
<dbReference type="SMART" id="SM00679">
    <property type="entry name" value="CTNS"/>
    <property type="match status" value="1"/>
</dbReference>
<evidence type="ECO:0000313" key="6">
    <source>
        <dbReference type="EMBL" id="AYV48631.1"/>
    </source>
</evidence>
<dbReference type="EMBL" id="PJRQ01000041">
    <property type="protein sequence ID" value="PLR08653.1"/>
    <property type="molecule type" value="Genomic_DNA"/>
</dbReference>
<evidence type="ECO:0000256" key="4">
    <source>
        <dbReference type="ARBA" id="ARBA00023136"/>
    </source>
</evidence>
<dbReference type="Pfam" id="PF04193">
    <property type="entry name" value="PQ-loop"/>
    <property type="match status" value="1"/>
</dbReference>
<dbReference type="RefSeq" id="WP_101714610.1">
    <property type="nucleotide sequence ID" value="NZ_CP026100.1"/>
</dbReference>
<keyword evidence="4 5" id="KW-0472">Membrane</keyword>
<dbReference type="GO" id="GO:0016020">
    <property type="term" value="C:membrane"/>
    <property type="evidence" value="ECO:0007669"/>
    <property type="project" value="UniProtKB-SubCell"/>
</dbReference>
<protein>
    <recommendedName>
        <fullName evidence="10">Glutathione synthetase</fullName>
    </recommendedName>
</protein>
<evidence type="ECO:0000256" key="5">
    <source>
        <dbReference type="SAM" id="Phobius"/>
    </source>
</evidence>
<evidence type="ECO:0000256" key="3">
    <source>
        <dbReference type="ARBA" id="ARBA00022989"/>
    </source>
</evidence>
<dbReference type="KEGG" id="cfh:C1707_21525"/>
<name>A0A2N5CNX1_9CAUL</name>
<evidence type="ECO:0000313" key="7">
    <source>
        <dbReference type="EMBL" id="PLR08653.1"/>
    </source>
</evidence>
<evidence type="ECO:0000256" key="2">
    <source>
        <dbReference type="ARBA" id="ARBA00022692"/>
    </source>
</evidence>
<feature type="transmembrane region" description="Helical" evidence="5">
    <location>
        <begin position="40"/>
        <end position="60"/>
    </location>
</feature>
<dbReference type="EMBL" id="CP026100">
    <property type="protein sequence ID" value="AYV48631.1"/>
    <property type="molecule type" value="Genomic_DNA"/>
</dbReference>
<accession>A0A2N5CNX1</accession>
<reference evidence="6 9" key="2">
    <citation type="submission" date="2018-01" db="EMBL/GenBank/DDBJ databases">
        <title>Complete genome sequence of Caulobacter flavus RHGG3.</title>
        <authorList>
            <person name="Yang E."/>
        </authorList>
    </citation>
    <scope>NUCLEOTIDE SEQUENCE [LARGE SCALE GENOMIC DNA]</scope>
    <source>
        <strain evidence="6 9">RHGG3</strain>
    </source>
</reference>
<evidence type="ECO:0000313" key="9">
    <source>
        <dbReference type="Proteomes" id="UP000281192"/>
    </source>
</evidence>
<dbReference type="Proteomes" id="UP000281192">
    <property type="component" value="Chromosome"/>
</dbReference>
<keyword evidence="3 5" id="KW-1133">Transmembrane helix</keyword>
<dbReference type="AlphaFoldDB" id="A0A2N5CNX1"/>
<sequence>MTPHFDLAAVIGLAAALCSMSSFVPQLIKIWREGDASAVSLRMFALTVAGFTLWAIYGVLRGGWPLVLSNLVCLGLSAAILVSKTILEQRSN</sequence>
<proteinExistence type="predicted"/>
<evidence type="ECO:0000313" key="8">
    <source>
        <dbReference type="Proteomes" id="UP000234483"/>
    </source>
</evidence>
<keyword evidence="2 5" id="KW-0812">Transmembrane</keyword>
<evidence type="ECO:0000256" key="1">
    <source>
        <dbReference type="ARBA" id="ARBA00004141"/>
    </source>
</evidence>
<dbReference type="Proteomes" id="UP000234483">
    <property type="component" value="Unassembled WGS sequence"/>
</dbReference>
<comment type="subcellular location">
    <subcellularLocation>
        <location evidence="1">Membrane</location>
        <topology evidence="1">Multi-pass membrane protein</topology>
    </subcellularLocation>
</comment>